<evidence type="ECO:0000256" key="1">
    <source>
        <dbReference type="SAM" id="MobiDB-lite"/>
    </source>
</evidence>
<organism evidence="3">
    <name type="scientific">Ixodes ricinus</name>
    <name type="common">Common tick</name>
    <name type="synonym">Acarus ricinus</name>
    <dbReference type="NCBI Taxonomy" id="34613"/>
    <lineage>
        <taxon>Eukaryota</taxon>
        <taxon>Metazoa</taxon>
        <taxon>Ecdysozoa</taxon>
        <taxon>Arthropoda</taxon>
        <taxon>Chelicerata</taxon>
        <taxon>Arachnida</taxon>
        <taxon>Acari</taxon>
        <taxon>Parasitiformes</taxon>
        <taxon>Ixodida</taxon>
        <taxon>Ixodoidea</taxon>
        <taxon>Ixodidae</taxon>
        <taxon>Ixodinae</taxon>
        <taxon>Ixodes</taxon>
    </lineage>
</organism>
<feature type="region of interest" description="Disordered" evidence="1">
    <location>
        <begin position="175"/>
        <end position="244"/>
    </location>
</feature>
<feature type="domain" description="RAWUL" evidence="2">
    <location>
        <begin position="77"/>
        <end position="141"/>
    </location>
</feature>
<feature type="compositionally biased region" description="Pro residues" evidence="1">
    <location>
        <begin position="186"/>
        <end position="196"/>
    </location>
</feature>
<dbReference type="PANTHER" id="PTHR10825">
    <property type="entry name" value="RING FINGER DOMAIN-CONTAINING, POLYCOMB GROUP COMPONENT"/>
    <property type="match status" value="1"/>
</dbReference>
<dbReference type="GO" id="GO:0000122">
    <property type="term" value="P:negative regulation of transcription by RNA polymerase II"/>
    <property type="evidence" value="ECO:0007669"/>
    <property type="project" value="TreeGrafter"/>
</dbReference>
<feature type="region of interest" description="Disordered" evidence="1">
    <location>
        <begin position="296"/>
        <end position="338"/>
    </location>
</feature>
<feature type="region of interest" description="Disordered" evidence="1">
    <location>
        <begin position="1"/>
        <end position="25"/>
    </location>
</feature>
<feature type="compositionally biased region" description="Low complexity" evidence="1">
    <location>
        <begin position="222"/>
        <end position="236"/>
    </location>
</feature>
<evidence type="ECO:0000313" key="3">
    <source>
        <dbReference type="EMBL" id="JAP71051.1"/>
    </source>
</evidence>
<evidence type="ECO:0000259" key="2">
    <source>
        <dbReference type="Pfam" id="PF16207"/>
    </source>
</evidence>
<accession>A0A131XZK4</accession>
<sequence>MRRRREFYSRLPESARTALPASSEERGDVRGVERLIFAPEDRISVSLEYSARDVLPIRPLLVGPTEVTEESPPSSRRYLCCPGGFTVGHLKKFLRAKFGLARAHEVDVMYVHDHLLEEYSLMDLAYIYSWRRNAPMRLRYRFPDLHTSLSTESRDKEVVPTAPNDGKTIVIAAPSSAPCPQTTETPQPPSPRPNSKPAPFQYSTQNKPGAKTPTPPPQLPKAAVPHPAAAVTTPPARKNGVVASNGVHPNLRHILPASATGVHANLRHILPAPAKTPTTNGVGGFAPKAMDKNNRVTATVPGGIPALSAAPAERRQDESPAAKRPHLDSRQCNEAVAS</sequence>
<dbReference type="AlphaFoldDB" id="A0A131XZK4"/>
<dbReference type="PANTHER" id="PTHR10825:SF72">
    <property type="entry name" value="UBIQUITIN-LIKE DOMAIN-CONTAINING PROTEIN"/>
    <property type="match status" value="1"/>
</dbReference>
<dbReference type="Gene3D" id="3.10.20.90">
    <property type="entry name" value="Phosphatidylinositol 3-kinase Catalytic Subunit, Chain A, domain 1"/>
    <property type="match status" value="1"/>
</dbReference>
<protein>
    <submittedName>
        <fullName evidence="3">Putative polycomb complex protein bmi-1</fullName>
    </submittedName>
</protein>
<dbReference type="GO" id="GO:0035102">
    <property type="term" value="C:PRC1 complex"/>
    <property type="evidence" value="ECO:0007669"/>
    <property type="project" value="TreeGrafter"/>
</dbReference>
<dbReference type="Pfam" id="PF16207">
    <property type="entry name" value="RAWUL"/>
    <property type="match status" value="1"/>
</dbReference>
<proteinExistence type="evidence at transcript level"/>
<dbReference type="GO" id="GO:1990841">
    <property type="term" value="F:promoter-specific chromatin binding"/>
    <property type="evidence" value="ECO:0007669"/>
    <property type="project" value="TreeGrafter"/>
</dbReference>
<dbReference type="EMBL" id="GEFM01004745">
    <property type="protein sequence ID" value="JAP71051.1"/>
    <property type="molecule type" value="mRNA"/>
</dbReference>
<dbReference type="InterPro" id="IPR032443">
    <property type="entry name" value="RAWUL"/>
</dbReference>
<reference evidence="3" key="1">
    <citation type="submission" date="2016-02" db="EMBL/GenBank/DDBJ databases">
        <title>RNAseq analyses of the midgut from blood- or serum-fed Ixodes ricinus ticks.</title>
        <authorList>
            <person name="Perner J."/>
            <person name="Provaznik J."/>
            <person name="Schrenkova J."/>
            <person name="Urbanova V."/>
            <person name="Ribeiro J.M."/>
            <person name="Kopacek P."/>
        </authorList>
    </citation>
    <scope>NUCLEOTIDE SEQUENCE</scope>
    <source>
        <tissue evidence="3">Gut</tissue>
    </source>
</reference>
<name>A0A131XZK4_IXORI</name>
<dbReference type="CDD" id="cd17082">
    <property type="entry name" value="RAWUL_PCGF2_like"/>
    <property type="match status" value="1"/>
</dbReference>
<feature type="compositionally biased region" description="Basic and acidic residues" evidence="1">
    <location>
        <begin position="312"/>
        <end position="331"/>
    </location>
</feature>